<keyword evidence="2" id="KW-1185">Reference proteome</keyword>
<dbReference type="Proteomes" id="UP000309992">
    <property type="component" value="Unassembled WGS sequence"/>
</dbReference>
<organism evidence="1 2">
    <name type="scientific">Prauserella endophytica</name>
    <dbReference type="NCBI Taxonomy" id="1592324"/>
    <lineage>
        <taxon>Bacteria</taxon>
        <taxon>Bacillati</taxon>
        <taxon>Actinomycetota</taxon>
        <taxon>Actinomycetes</taxon>
        <taxon>Pseudonocardiales</taxon>
        <taxon>Pseudonocardiaceae</taxon>
        <taxon>Prauserella</taxon>
        <taxon>Prauserella coralliicola group</taxon>
    </lineage>
</organism>
<accession>A0ABY2S4L1</accession>
<evidence type="ECO:0000313" key="2">
    <source>
        <dbReference type="Proteomes" id="UP000309992"/>
    </source>
</evidence>
<comment type="caution">
    <text evidence="1">The sequence shown here is derived from an EMBL/GenBank/DDBJ whole genome shotgun (WGS) entry which is preliminary data.</text>
</comment>
<gene>
    <name evidence="1" type="ORF">FCN18_14880</name>
</gene>
<protein>
    <recommendedName>
        <fullName evidence="3">ESX-1 secretion-associated protein</fullName>
    </recommendedName>
</protein>
<evidence type="ECO:0008006" key="3">
    <source>
        <dbReference type="Google" id="ProtNLM"/>
    </source>
</evidence>
<reference evidence="1 2" key="1">
    <citation type="journal article" date="2015" name="Antonie Van Leeuwenhoek">
        <title>Prauserella endophytica sp. nov., an endophytic actinobacterium isolated from Tamarix taklamakanensis.</title>
        <authorList>
            <person name="Liu J.M."/>
            <person name="Habden X."/>
            <person name="Guo L."/>
            <person name="Tuo L."/>
            <person name="Jiang Z.K."/>
            <person name="Liu S.W."/>
            <person name="Liu X.F."/>
            <person name="Chen L."/>
            <person name="Li R.F."/>
            <person name="Zhang Y.Q."/>
            <person name="Sun C.H."/>
        </authorList>
    </citation>
    <scope>NUCLEOTIDE SEQUENCE [LARGE SCALE GENOMIC DNA]</scope>
    <source>
        <strain evidence="1 2">CGMCC 4.7182</strain>
    </source>
</reference>
<evidence type="ECO:0000313" key="1">
    <source>
        <dbReference type="EMBL" id="TKG70808.1"/>
    </source>
</evidence>
<dbReference type="EMBL" id="SWMS01000007">
    <property type="protein sequence ID" value="TKG70808.1"/>
    <property type="molecule type" value="Genomic_DNA"/>
</dbReference>
<dbReference type="RefSeq" id="WP_112267449.1">
    <property type="nucleotide sequence ID" value="NZ_SWMS01000007.1"/>
</dbReference>
<proteinExistence type="predicted"/>
<name>A0ABY2S4L1_9PSEU</name>
<sequence length="105" mass="10826">MGGFKAEPSVISAFGEELAGLVTDANAAKDYAEDHLSIGGADAGIFQTIVGAVTDARNALTDNYVRLAQVQQAAAAEVDRAALMYADTDKAKAEQMDGTYPEAGA</sequence>